<feature type="region of interest" description="Disordered" evidence="1">
    <location>
        <begin position="1"/>
        <end position="34"/>
    </location>
</feature>
<dbReference type="OrthoDB" id="5627at2759"/>
<dbReference type="Proteomes" id="UP000799538">
    <property type="component" value="Unassembled WGS sequence"/>
</dbReference>
<protein>
    <recommendedName>
        <fullName evidence="4">Hepatocellular carcinoma-associated antigen 59-domain-containing protein</fullName>
    </recommendedName>
</protein>
<sequence>MDGDGPAKEVVFRPSKRRKVLRQRSVDEEVGASDVVTVDQQPGYDVGGPYIASPARAIPSISRRSRGNQKFGVTFSTANKAEGSADVSSQQLATANVVPQTAAMNAGRFMPAIGEVTVKDDKHMTAYIDSKLAEMHSTRSRSVPPVESMSNRIPNAASPNGSVPNQPEGIKSRHHTVEEVEIIPGEPETASVPSKDRKRKEPRPRLDRHGRPLPPRRPRNWRSEDDKARDSLVDRLLAENRLEGIYDSSSANAALGAKGVDTDADRRMAEEFEREFRANVEERKIKQASASAKTAESASGPKLGGSKNARMVKK</sequence>
<evidence type="ECO:0000256" key="1">
    <source>
        <dbReference type="SAM" id="MobiDB-lite"/>
    </source>
</evidence>
<organism evidence="2 3">
    <name type="scientific">Elsinoe ampelina</name>
    <dbReference type="NCBI Taxonomy" id="302913"/>
    <lineage>
        <taxon>Eukaryota</taxon>
        <taxon>Fungi</taxon>
        <taxon>Dikarya</taxon>
        <taxon>Ascomycota</taxon>
        <taxon>Pezizomycotina</taxon>
        <taxon>Dothideomycetes</taxon>
        <taxon>Dothideomycetidae</taxon>
        <taxon>Myriangiales</taxon>
        <taxon>Elsinoaceae</taxon>
        <taxon>Elsinoe</taxon>
    </lineage>
</organism>
<reference evidence="3" key="1">
    <citation type="journal article" date="2020" name="Stud. Mycol.">
        <title>101 Dothideomycetes genomes: A test case for predicting lifestyles and emergence of pathogens.</title>
        <authorList>
            <person name="Haridas S."/>
            <person name="Albert R."/>
            <person name="Binder M."/>
            <person name="Bloem J."/>
            <person name="LaButti K."/>
            <person name="Salamov A."/>
            <person name="Andreopoulos B."/>
            <person name="Baker S."/>
            <person name="Barry K."/>
            <person name="Bills G."/>
            <person name="Bluhm B."/>
            <person name="Cannon C."/>
            <person name="Castanera R."/>
            <person name="Culley D."/>
            <person name="Daum C."/>
            <person name="Ezra D."/>
            <person name="Gonzalez J."/>
            <person name="Henrissat B."/>
            <person name="Kuo A."/>
            <person name="Liang C."/>
            <person name="Lipzen A."/>
            <person name="Lutzoni F."/>
            <person name="Magnuson J."/>
            <person name="Mondo S."/>
            <person name="Nolan M."/>
            <person name="Ohm R."/>
            <person name="Pangilinan J."/>
            <person name="Park H.-J."/>
            <person name="Ramirez L."/>
            <person name="Alfaro M."/>
            <person name="Sun H."/>
            <person name="Tritt A."/>
            <person name="Yoshinaga Y."/>
            <person name="Zwiers L.-H."/>
            <person name="Turgeon B."/>
            <person name="Goodwin S."/>
            <person name="Spatafora J."/>
            <person name="Crous P."/>
            <person name="Grigoriev I."/>
        </authorList>
    </citation>
    <scope>NUCLEOTIDE SEQUENCE [LARGE SCALE GENOMIC DNA]</scope>
    <source>
        <strain evidence="3">CECT 20119</strain>
    </source>
</reference>
<evidence type="ECO:0008006" key="4">
    <source>
        <dbReference type="Google" id="ProtNLM"/>
    </source>
</evidence>
<feature type="region of interest" description="Disordered" evidence="1">
    <location>
        <begin position="282"/>
        <end position="314"/>
    </location>
</feature>
<evidence type="ECO:0000313" key="2">
    <source>
        <dbReference type="EMBL" id="KAF2227738.1"/>
    </source>
</evidence>
<feature type="compositionally biased region" description="Polar residues" evidence="1">
    <location>
        <begin position="148"/>
        <end position="165"/>
    </location>
</feature>
<name>A0A6A6GQ37_9PEZI</name>
<evidence type="ECO:0000313" key="3">
    <source>
        <dbReference type="Proteomes" id="UP000799538"/>
    </source>
</evidence>
<dbReference type="EMBL" id="ML992501">
    <property type="protein sequence ID" value="KAF2227738.1"/>
    <property type="molecule type" value="Genomic_DNA"/>
</dbReference>
<keyword evidence="3" id="KW-1185">Reference proteome</keyword>
<dbReference type="AlphaFoldDB" id="A0A6A6GQ37"/>
<feature type="compositionally biased region" description="Low complexity" evidence="1">
    <location>
        <begin position="288"/>
        <end position="299"/>
    </location>
</feature>
<feature type="compositionally biased region" description="Basic and acidic residues" evidence="1">
    <location>
        <begin position="221"/>
        <end position="230"/>
    </location>
</feature>
<gene>
    <name evidence="2" type="ORF">BDZ85DRAFT_6871</name>
</gene>
<feature type="region of interest" description="Disordered" evidence="1">
    <location>
        <begin position="135"/>
        <end position="230"/>
    </location>
</feature>
<accession>A0A6A6GQ37</accession>
<feature type="compositionally biased region" description="Basic and acidic residues" evidence="1">
    <location>
        <begin position="1"/>
        <end position="11"/>
    </location>
</feature>
<proteinExistence type="predicted"/>